<proteinExistence type="inferred from homology"/>
<dbReference type="PANTHER" id="PTHR30349:SF41">
    <property type="entry name" value="INTEGRASE_RECOMBINASE PROTEIN MJ0367-RELATED"/>
    <property type="match status" value="1"/>
</dbReference>
<dbReference type="InterPro" id="IPR011010">
    <property type="entry name" value="DNA_brk_join_enz"/>
</dbReference>
<evidence type="ECO:0000259" key="7">
    <source>
        <dbReference type="PROSITE" id="PS51900"/>
    </source>
</evidence>
<keyword evidence="2" id="KW-0229">DNA integration</keyword>
<feature type="domain" description="Core-binding (CB)" evidence="7">
    <location>
        <begin position="63"/>
        <end position="154"/>
    </location>
</feature>
<evidence type="ECO:0000256" key="5">
    <source>
        <dbReference type="PROSITE-ProRule" id="PRU01248"/>
    </source>
</evidence>
<keyword evidence="4" id="KW-0233">DNA recombination</keyword>
<dbReference type="Pfam" id="PF14659">
    <property type="entry name" value="Phage_int_SAM_3"/>
    <property type="match status" value="1"/>
</dbReference>
<reference evidence="8" key="1">
    <citation type="submission" date="2021-11" db="EMBL/GenBank/DDBJ databases">
        <title>Australian commercial rhizobial inoculants.</title>
        <authorList>
            <person name="Kohlmeier M.G."/>
            <person name="O'Hara G.W."/>
            <person name="Colombi E."/>
            <person name="Ramsay J.P."/>
            <person name="Terpolilli J."/>
        </authorList>
    </citation>
    <scope>NUCLEOTIDE SEQUENCE</scope>
    <source>
        <strain evidence="8">CC829</strain>
    </source>
</reference>
<evidence type="ECO:0000313" key="8">
    <source>
        <dbReference type="EMBL" id="UFW82858.1"/>
    </source>
</evidence>
<gene>
    <name evidence="8" type="ORF">BjapCC829_22985</name>
</gene>
<dbReference type="PANTHER" id="PTHR30349">
    <property type="entry name" value="PHAGE INTEGRASE-RELATED"/>
    <property type="match status" value="1"/>
</dbReference>
<dbReference type="InterPro" id="IPR004107">
    <property type="entry name" value="Integrase_SAM-like_N"/>
</dbReference>
<evidence type="ECO:0000256" key="3">
    <source>
        <dbReference type="ARBA" id="ARBA00023125"/>
    </source>
</evidence>
<dbReference type="RefSeq" id="WP_231141930.1">
    <property type="nucleotide sequence ID" value="NZ_CP088100.1"/>
</dbReference>
<dbReference type="PROSITE" id="PS51898">
    <property type="entry name" value="TYR_RECOMBINASE"/>
    <property type="match status" value="1"/>
</dbReference>
<dbReference type="Gene3D" id="1.10.150.130">
    <property type="match status" value="1"/>
</dbReference>
<keyword evidence="9" id="KW-1185">Reference proteome</keyword>
<dbReference type="Proteomes" id="UP001430990">
    <property type="component" value="Chromosome"/>
</dbReference>
<organism evidence="8 9">
    <name type="scientific">Bradyrhizobium barranii</name>
    <dbReference type="NCBI Taxonomy" id="2992140"/>
    <lineage>
        <taxon>Bacteria</taxon>
        <taxon>Pseudomonadati</taxon>
        <taxon>Pseudomonadota</taxon>
        <taxon>Alphaproteobacteria</taxon>
        <taxon>Hyphomicrobiales</taxon>
        <taxon>Nitrobacteraceae</taxon>
        <taxon>Bradyrhizobium</taxon>
    </lineage>
</organism>
<dbReference type="PROSITE" id="PS51900">
    <property type="entry name" value="CB"/>
    <property type="match status" value="1"/>
</dbReference>
<feature type="domain" description="Tyr recombinase" evidence="6">
    <location>
        <begin position="168"/>
        <end position="366"/>
    </location>
</feature>
<dbReference type="Pfam" id="PF00589">
    <property type="entry name" value="Phage_integrase"/>
    <property type="match status" value="1"/>
</dbReference>
<dbReference type="CDD" id="cd01189">
    <property type="entry name" value="INT_ICEBs1_C_like"/>
    <property type="match status" value="1"/>
</dbReference>
<dbReference type="SUPFAM" id="SSF56349">
    <property type="entry name" value="DNA breaking-rejoining enzymes"/>
    <property type="match status" value="1"/>
</dbReference>
<comment type="similarity">
    <text evidence="1">Belongs to the 'phage' integrase family.</text>
</comment>
<evidence type="ECO:0000256" key="1">
    <source>
        <dbReference type="ARBA" id="ARBA00008857"/>
    </source>
</evidence>
<dbReference type="InterPro" id="IPR050090">
    <property type="entry name" value="Tyrosine_recombinase_XerCD"/>
</dbReference>
<name>A0ABY3QAR2_9BRAD</name>
<evidence type="ECO:0000313" key="9">
    <source>
        <dbReference type="Proteomes" id="UP001430990"/>
    </source>
</evidence>
<sequence>MKGNITKRGKNSWRLKFDAGRDEKGERKTQFVTFRGTKREAQVELAKLIASVAEQKYVEPHKITVAEWVRGRVDHWEASGEISARTAQRYRQLVENQIAPHIGAKLLQKLRTIDIETWHTTLRTSGRVRGKGEISARTIGHAHRVLGKATRDAVKNELVLKNVVALESAPKVDDGEMEIVQDVPAFVAKVRGHRLFAMGMIGLFTGMRLGEVLALRWGRVDLDGKVIQVREALEATKAHGIRFKVPKSKAGRRDLTLPDILVDALRDFRREQLELRLKLGSGKLPDDGLLFPNIEGEPRSPSSASRAWGDATGVGYHALRHTHASQLIHADVDIVTISKRLGHASPAITLAVYAHMFKKTDAKAAAAINAAMG</sequence>
<evidence type="ECO:0000256" key="4">
    <source>
        <dbReference type="ARBA" id="ARBA00023172"/>
    </source>
</evidence>
<dbReference type="InterPro" id="IPR044068">
    <property type="entry name" value="CB"/>
</dbReference>
<dbReference type="InterPro" id="IPR002104">
    <property type="entry name" value="Integrase_catalytic"/>
</dbReference>
<dbReference type="Gene3D" id="1.10.443.10">
    <property type="entry name" value="Intergrase catalytic core"/>
    <property type="match status" value="1"/>
</dbReference>
<dbReference type="InterPro" id="IPR013762">
    <property type="entry name" value="Integrase-like_cat_sf"/>
</dbReference>
<evidence type="ECO:0000256" key="2">
    <source>
        <dbReference type="ARBA" id="ARBA00022908"/>
    </source>
</evidence>
<protein>
    <submittedName>
        <fullName evidence="8">Site-specific integrase</fullName>
    </submittedName>
</protein>
<accession>A0ABY3QAR2</accession>
<evidence type="ECO:0000259" key="6">
    <source>
        <dbReference type="PROSITE" id="PS51898"/>
    </source>
</evidence>
<dbReference type="EMBL" id="CP088100">
    <property type="protein sequence ID" value="UFW82858.1"/>
    <property type="molecule type" value="Genomic_DNA"/>
</dbReference>
<dbReference type="InterPro" id="IPR010998">
    <property type="entry name" value="Integrase_recombinase_N"/>
</dbReference>
<keyword evidence="3 5" id="KW-0238">DNA-binding</keyword>